<dbReference type="PATRIC" id="fig|1131731.3.peg.1542"/>
<dbReference type="Proteomes" id="UP000006315">
    <property type="component" value="Unassembled WGS sequence"/>
</dbReference>
<name>K6DHA0_SCHAZ</name>
<keyword evidence="2" id="KW-1185">Reference proteome</keyword>
<dbReference type="EMBL" id="AJLR01000045">
    <property type="protein sequence ID" value="EKN67684.1"/>
    <property type="molecule type" value="Genomic_DNA"/>
</dbReference>
<gene>
    <name evidence="1" type="ORF">BAZO_07379</name>
</gene>
<accession>K6DHA0</accession>
<dbReference type="STRING" id="1131731.BAZO_07379"/>
<evidence type="ECO:0000313" key="1">
    <source>
        <dbReference type="EMBL" id="EKN67684.1"/>
    </source>
</evidence>
<dbReference type="GeneID" id="89466887"/>
<proteinExistence type="predicted"/>
<evidence type="ECO:0000313" key="2">
    <source>
        <dbReference type="Proteomes" id="UP000006315"/>
    </source>
</evidence>
<dbReference type="AlphaFoldDB" id="K6DHA0"/>
<dbReference type="RefSeq" id="WP_003330718.1">
    <property type="nucleotide sequence ID" value="NZ_AJLR01000045.1"/>
</dbReference>
<sequence>MTTDAHFPENALVRLIGSIRSIFDPSKEMTLNETLKTKVAEIRSLMSEGYIPFIKCVCLSNGLAWNTQGQEQIDNSGFSSDQVVLNITNMTLL</sequence>
<reference evidence="1 2" key="1">
    <citation type="journal article" date="2012" name="Front. Microbiol.">
        <title>Redundancy and modularity in membrane-associated dissimilatory nitrate reduction in Bacillus.</title>
        <authorList>
            <person name="Heylen K."/>
            <person name="Keltjens J."/>
        </authorList>
    </citation>
    <scope>NUCLEOTIDE SEQUENCE [LARGE SCALE GENOMIC DNA]</scope>
    <source>
        <strain evidence="1 2">LMG 9581</strain>
    </source>
</reference>
<comment type="caution">
    <text evidence="1">The sequence shown here is derived from an EMBL/GenBank/DDBJ whole genome shotgun (WGS) entry which is preliminary data.</text>
</comment>
<protein>
    <submittedName>
        <fullName evidence="1">Uncharacterized protein</fullName>
    </submittedName>
</protein>
<organism evidence="1 2">
    <name type="scientific">Schinkia azotoformans LMG 9581</name>
    <dbReference type="NCBI Taxonomy" id="1131731"/>
    <lineage>
        <taxon>Bacteria</taxon>
        <taxon>Bacillati</taxon>
        <taxon>Bacillota</taxon>
        <taxon>Bacilli</taxon>
        <taxon>Bacillales</taxon>
        <taxon>Bacillaceae</taxon>
        <taxon>Calidifontibacillus/Schinkia group</taxon>
        <taxon>Schinkia</taxon>
    </lineage>
</organism>